<dbReference type="Pfam" id="PF13639">
    <property type="entry name" value="zf-RING_2"/>
    <property type="match status" value="1"/>
</dbReference>
<feature type="coiled-coil region" evidence="4">
    <location>
        <begin position="581"/>
        <end position="773"/>
    </location>
</feature>
<reference evidence="8" key="1">
    <citation type="submission" date="2017-10" db="EMBL/GenBank/DDBJ databases">
        <title>Rapid genome shrinkage in a self-fertile nematode reveals novel sperm competition proteins.</title>
        <authorList>
            <person name="Yin D."/>
            <person name="Schwarz E.M."/>
            <person name="Thomas C.G."/>
            <person name="Felde R.L."/>
            <person name="Korf I.F."/>
            <person name="Cutter A.D."/>
            <person name="Schartner C.M."/>
            <person name="Ralston E.J."/>
            <person name="Meyer B.J."/>
            <person name="Haag E.S."/>
        </authorList>
    </citation>
    <scope>NUCLEOTIDE SEQUENCE [LARGE SCALE GENOMIC DNA]</scope>
    <source>
        <strain evidence="8">JU1422</strain>
    </source>
</reference>
<dbReference type="STRING" id="1611254.A0A2G5UQT8"/>
<evidence type="ECO:0000259" key="6">
    <source>
        <dbReference type="PROSITE" id="PS50089"/>
    </source>
</evidence>
<evidence type="ECO:0000256" key="2">
    <source>
        <dbReference type="ARBA" id="ARBA00022833"/>
    </source>
</evidence>
<proteinExistence type="predicted"/>
<gene>
    <name evidence="7" type="primary">Cnig_chr_III.g9101</name>
    <name evidence="7" type="ORF">B9Z55_009101</name>
</gene>
<protein>
    <recommendedName>
        <fullName evidence="6">RING-type domain-containing protein</fullName>
    </recommendedName>
</protein>
<dbReference type="Gene3D" id="3.30.40.10">
    <property type="entry name" value="Zinc/RING finger domain, C3HC4 (zinc finger)"/>
    <property type="match status" value="1"/>
</dbReference>
<sequence>MSISTQSFKETKLVDYCDREGIVTTSSKENDPDGKWKIAYPIGEALSSNFDFFLEEELEKGSIKFFVLDDSDVRWIHETLKLSGGDKELIRRKEELKTVLKSLTDFVNHRENKRIYIREVWMTSENPSERRRVFTEEVLEIIPIILKQQNSNLEEWNDLLQKHRLDWERKHVHYSINMETFGSVLEVFHINKGLITIVPDPIYEMSIQDMLEFGRQTAMRLSPDGKCLLDSSHAILYIFQSVVYAVNWKKKECEPHENCKLEARKNIMGVMKDFRNNPEGVLIPIDDIRETVKRVRSQCDPGPTGLLRLCVTLNPIDQSRYSEFVDYDQKYQPALYAYDLPDYRSLVDFSTSPNSETGEIPTWLVRVLLLAGWTEQFFDKETVDLANVILRLIMKKIPAELRQNIVFLLKNVQASIAGVNFVHPPGTKLRWNPAVEVHQKMLKKAQERAEKIRKRKELSKSGKVKNPSSTTDVRPITETSEETNPTEIFVGASLLEKQEYPESKLTIRKNESFEIGNVPNVLSLDNTGVLETVALKNSCPGELYTIAEGEEKDVTSTDEEDELESKEVKMLKKEVERLKTFEEKAAAIDELEKEYNQLNGIVLEHKERHHKMLNDISEKNSKIMGLLEEKTKKVDKLEHKTRSLELEVERLKGFERAADEMKKEKKAISIKLKDVEKKRDSDIKKMAEEKKKLKISLDERTMKSDEMEKKIKLSDSEMNQMRSELNRLKKQSEDQEKLLNENNTAIERLKSEVENSKSSLSEKETEIVRLNNELFSKSTETNESLVIQLSRLEEETWKRKKEEKEKNEVILKSNEQLQTTVRHLSIQNEDQQKTIQNLYGRLAMAPSQPVSSQEEKPESLQSQISAIQNLCGRFLSSADSEELKQFRITLQRLRNIKDRFQNKDQLKLARTMTDKLITMSNRSEIRELALYEYQQYEANFQNYTQLVDLNIEKMKETRDCSLYSPLPKPPAFSDRFMNEYWLECDKKKKELEMDISDSECLICFFEMNSDQKTLKCDHCKKITHLKCASKWLQIHRSCPHCRREQLDPEEFPALS</sequence>
<evidence type="ECO:0000256" key="3">
    <source>
        <dbReference type="PROSITE-ProRule" id="PRU00175"/>
    </source>
</evidence>
<dbReference type="SUPFAM" id="SSF57850">
    <property type="entry name" value="RING/U-box"/>
    <property type="match status" value="1"/>
</dbReference>
<dbReference type="PROSITE" id="PS50089">
    <property type="entry name" value="ZF_RING_2"/>
    <property type="match status" value="1"/>
</dbReference>
<name>A0A2G5UQT8_9PELO</name>
<keyword evidence="2" id="KW-0862">Zinc</keyword>
<keyword evidence="1 3" id="KW-0863">Zinc-finger</keyword>
<feature type="region of interest" description="Disordered" evidence="5">
    <location>
        <begin position="452"/>
        <end position="482"/>
    </location>
</feature>
<dbReference type="InterPro" id="IPR013083">
    <property type="entry name" value="Znf_RING/FYVE/PHD"/>
</dbReference>
<comment type="caution">
    <text evidence="7">The sequence shown here is derived from an EMBL/GenBank/DDBJ whole genome shotgun (WGS) entry which is preliminary data.</text>
</comment>
<evidence type="ECO:0000313" key="8">
    <source>
        <dbReference type="Proteomes" id="UP000230233"/>
    </source>
</evidence>
<dbReference type="EMBL" id="PDUG01000003">
    <property type="protein sequence ID" value="PIC41813.1"/>
    <property type="molecule type" value="Genomic_DNA"/>
</dbReference>
<organism evidence="7 8">
    <name type="scientific">Caenorhabditis nigoni</name>
    <dbReference type="NCBI Taxonomy" id="1611254"/>
    <lineage>
        <taxon>Eukaryota</taxon>
        <taxon>Metazoa</taxon>
        <taxon>Ecdysozoa</taxon>
        <taxon>Nematoda</taxon>
        <taxon>Chromadorea</taxon>
        <taxon>Rhabditida</taxon>
        <taxon>Rhabditina</taxon>
        <taxon>Rhabditomorpha</taxon>
        <taxon>Rhabditoidea</taxon>
        <taxon>Rhabditidae</taxon>
        <taxon>Peloderinae</taxon>
        <taxon>Caenorhabditis</taxon>
    </lineage>
</organism>
<dbReference type="Proteomes" id="UP000230233">
    <property type="component" value="Chromosome III"/>
</dbReference>
<evidence type="ECO:0000256" key="4">
    <source>
        <dbReference type="SAM" id="Coils"/>
    </source>
</evidence>
<dbReference type="InterPro" id="IPR001841">
    <property type="entry name" value="Znf_RING"/>
</dbReference>
<evidence type="ECO:0000256" key="1">
    <source>
        <dbReference type="ARBA" id="ARBA00022771"/>
    </source>
</evidence>
<dbReference type="OrthoDB" id="8062037at2759"/>
<keyword evidence="4" id="KW-0175">Coiled coil</keyword>
<evidence type="ECO:0000313" key="7">
    <source>
        <dbReference type="EMBL" id="PIC41813.1"/>
    </source>
</evidence>
<evidence type="ECO:0000256" key="5">
    <source>
        <dbReference type="SAM" id="MobiDB-lite"/>
    </source>
</evidence>
<accession>A0A2G5UQT8</accession>
<dbReference type="GO" id="GO:0008270">
    <property type="term" value="F:zinc ion binding"/>
    <property type="evidence" value="ECO:0007669"/>
    <property type="project" value="UniProtKB-KW"/>
</dbReference>
<keyword evidence="1 3" id="KW-0479">Metal-binding</keyword>
<keyword evidence="8" id="KW-1185">Reference proteome</keyword>
<dbReference type="AlphaFoldDB" id="A0A2G5UQT8"/>
<feature type="domain" description="RING-type" evidence="6">
    <location>
        <begin position="1000"/>
        <end position="1042"/>
    </location>
</feature>